<name>A0A6G0W3U2_9STRA</name>
<comment type="caution">
    <text evidence="1">The sequence shown here is derived from an EMBL/GenBank/DDBJ whole genome shotgun (WGS) entry which is preliminary data.</text>
</comment>
<gene>
    <name evidence="1" type="ORF">Ae201684_019034</name>
</gene>
<evidence type="ECO:0000313" key="2">
    <source>
        <dbReference type="Proteomes" id="UP000481153"/>
    </source>
</evidence>
<dbReference type="AlphaFoldDB" id="A0A6G0W3U2"/>
<reference evidence="1 2" key="1">
    <citation type="submission" date="2019-07" db="EMBL/GenBank/DDBJ databases">
        <title>Genomics analysis of Aphanomyces spp. identifies a new class of oomycete effector associated with host adaptation.</title>
        <authorList>
            <person name="Gaulin E."/>
        </authorList>
    </citation>
    <scope>NUCLEOTIDE SEQUENCE [LARGE SCALE GENOMIC DNA]</scope>
    <source>
        <strain evidence="1 2">ATCC 201684</strain>
    </source>
</reference>
<keyword evidence="2" id="KW-1185">Reference proteome</keyword>
<sequence length="185" mass="20956">MLHRLCGVLNALATSKIYLNFSKYEHSSFTAWTTGVSNPVRYPSFRFSVSVYTQIIAFAIEIPLIITRFYPYNKNSIILYLYSTLIFFFQLKKQPTNPLRLIISNNARPSRITAAAGTKLAGTSFLSTPSSLTWYCWIRLSPIVQYSSLLPLKKFGPCLSPNVADHSFKSAKDRWLGKSIKLPTT</sequence>
<accession>A0A6G0W3U2</accession>
<protein>
    <submittedName>
        <fullName evidence="1">Uncharacterized protein</fullName>
    </submittedName>
</protein>
<proteinExistence type="predicted"/>
<organism evidence="1 2">
    <name type="scientific">Aphanomyces euteiches</name>
    <dbReference type="NCBI Taxonomy" id="100861"/>
    <lineage>
        <taxon>Eukaryota</taxon>
        <taxon>Sar</taxon>
        <taxon>Stramenopiles</taxon>
        <taxon>Oomycota</taxon>
        <taxon>Saprolegniomycetes</taxon>
        <taxon>Saprolegniales</taxon>
        <taxon>Verrucalvaceae</taxon>
        <taxon>Aphanomyces</taxon>
    </lineage>
</organism>
<evidence type="ECO:0000313" key="1">
    <source>
        <dbReference type="EMBL" id="KAF0721617.1"/>
    </source>
</evidence>
<dbReference type="Proteomes" id="UP000481153">
    <property type="component" value="Unassembled WGS sequence"/>
</dbReference>
<dbReference type="EMBL" id="VJMJ01000379">
    <property type="protein sequence ID" value="KAF0721617.1"/>
    <property type="molecule type" value="Genomic_DNA"/>
</dbReference>